<dbReference type="OrthoDB" id="2132067at2759"/>
<keyword evidence="4" id="KW-0297">G-protein coupled receptor</keyword>
<evidence type="ECO:0000256" key="2">
    <source>
        <dbReference type="ARBA" id="ARBA00022692"/>
    </source>
</evidence>
<dbReference type="GO" id="GO:0004930">
    <property type="term" value="F:G protein-coupled receptor activity"/>
    <property type="evidence" value="ECO:0007669"/>
    <property type="project" value="UniProtKB-KW"/>
</dbReference>
<keyword evidence="6" id="KW-0675">Receptor</keyword>
<feature type="domain" description="G-protein coupled receptors family 1 profile" evidence="9">
    <location>
        <begin position="42"/>
        <end position="69"/>
    </location>
</feature>
<sequence>MNSSEEEDYEYDYDKTVSIIPLEELVPVSIVYSITLFLGVTGNSLVIFCILRYNRMRSITNILLLSLAV</sequence>
<keyword evidence="7" id="KW-0807">Transducer</keyword>
<feature type="transmembrane region" description="Helical" evidence="8">
    <location>
        <begin position="30"/>
        <end position="51"/>
    </location>
</feature>
<keyword evidence="5 8" id="KW-0472">Membrane</keyword>
<evidence type="ECO:0000256" key="1">
    <source>
        <dbReference type="ARBA" id="ARBA00004141"/>
    </source>
</evidence>
<dbReference type="GO" id="GO:0005886">
    <property type="term" value="C:plasma membrane"/>
    <property type="evidence" value="ECO:0007669"/>
    <property type="project" value="TreeGrafter"/>
</dbReference>
<evidence type="ECO:0000256" key="7">
    <source>
        <dbReference type="ARBA" id="ARBA00023224"/>
    </source>
</evidence>
<dbReference type="AlphaFoldDB" id="A0A0L8HCA5"/>
<dbReference type="InterPro" id="IPR017452">
    <property type="entry name" value="GPCR_Rhodpsn_7TM"/>
</dbReference>
<organism evidence="10">
    <name type="scientific">Octopus bimaculoides</name>
    <name type="common">California two-spotted octopus</name>
    <dbReference type="NCBI Taxonomy" id="37653"/>
    <lineage>
        <taxon>Eukaryota</taxon>
        <taxon>Metazoa</taxon>
        <taxon>Spiralia</taxon>
        <taxon>Lophotrochozoa</taxon>
        <taxon>Mollusca</taxon>
        <taxon>Cephalopoda</taxon>
        <taxon>Coleoidea</taxon>
        <taxon>Octopodiformes</taxon>
        <taxon>Octopoda</taxon>
        <taxon>Incirrata</taxon>
        <taxon>Octopodidae</taxon>
        <taxon>Octopus</taxon>
    </lineage>
</organism>
<reference evidence="10" key="1">
    <citation type="submission" date="2015-07" db="EMBL/GenBank/DDBJ databases">
        <title>MeaNS - Measles Nucleotide Surveillance Program.</title>
        <authorList>
            <person name="Tran T."/>
            <person name="Druce J."/>
        </authorList>
    </citation>
    <scope>NUCLEOTIDE SEQUENCE</scope>
    <source>
        <strain evidence="10">UCB-OBI-ISO-001</strain>
        <tissue evidence="10">Gonad</tissue>
    </source>
</reference>
<keyword evidence="3 8" id="KW-1133">Transmembrane helix</keyword>
<dbReference type="PROSITE" id="PS50262">
    <property type="entry name" value="G_PROTEIN_RECEP_F1_2"/>
    <property type="match status" value="1"/>
</dbReference>
<evidence type="ECO:0000256" key="4">
    <source>
        <dbReference type="ARBA" id="ARBA00023040"/>
    </source>
</evidence>
<dbReference type="EMBL" id="KQ418561">
    <property type="protein sequence ID" value="KOF86694.1"/>
    <property type="molecule type" value="Genomic_DNA"/>
</dbReference>
<dbReference type="PRINTS" id="PR00237">
    <property type="entry name" value="GPCRRHODOPSN"/>
</dbReference>
<dbReference type="SUPFAM" id="SSF81321">
    <property type="entry name" value="Family A G protein-coupled receptor-like"/>
    <property type="match status" value="1"/>
</dbReference>
<evidence type="ECO:0000256" key="5">
    <source>
        <dbReference type="ARBA" id="ARBA00023136"/>
    </source>
</evidence>
<dbReference type="PANTHER" id="PTHR24243:SF208">
    <property type="entry name" value="PYROKININ-1 RECEPTOR"/>
    <property type="match status" value="1"/>
</dbReference>
<evidence type="ECO:0000313" key="10">
    <source>
        <dbReference type="EMBL" id="KOF86694.1"/>
    </source>
</evidence>
<evidence type="ECO:0000256" key="3">
    <source>
        <dbReference type="ARBA" id="ARBA00022989"/>
    </source>
</evidence>
<evidence type="ECO:0000259" key="9">
    <source>
        <dbReference type="PROSITE" id="PS50262"/>
    </source>
</evidence>
<evidence type="ECO:0000256" key="8">
    <source>
        <dbReference type="SAM" id="Phobius"/>
    </source>
</evidence>
<name>A0A0L8HCA5_OCTBM</name>
<protein>
    <recommendedName>
        <fullName evidence="9">G-protein coupled receptors family 1 profile domain-containing protein</fullName>
    </recommendedName>
</protein>
<keyword evidence="2 8" id="KW-0812">Transmembrane</keyword>
<gene>
    <name evidence="10" type="ORF">OCBIM_22018059mg</name>
</gene>
<evidence type="ECO:0000256" key="6">
    <source>
        <dbReference type="ARBA" id="ARBA00023170"/>
    </source>
</evidence>
<proteinExistence type="predicted"/>
<dbReference type="PANTHER" id="PTHR24243">
    <property type="entry name" value="G-PROTEIN COUPLED RECEPTOR"/>
    <property type="match status" value="1"/>
</dbReference>
<dbReference type="InterPro" id="IPR000276">
    <property type="entry name" value="GPCR_Rhodpsn"/>
</dbReference>
<comment type="subcellular location">
    <subcellularLocation>
        <location evidence="1">Membrane</location>
        <topology evidence="1">Multi-pass membrane protein</topology>
    </subcellularLocation>
</comment>
<dbReference type="Gene3D" id="1.20.1070.10">
    <property type="entry name" value="Rhodopsin 7-helix transmembrane proteins"/>
    <property type="match status" value="1"/>
</dbReference>
<accession>A0A0L8HCA5</accession>